<gene>
    <name evidence="2" type="ORF">WA026_021612</name>
</gene>
<reference evidence="2 3" key="1">
    <citation type="submission" date="2023-03" db="EMBL/GenBank/DDBJ databases">
        <title>Genome insight into feeding habits of ladybird beetles.</title>
        <authorList>
            <person name="Li H.-S."/>
            <person name="Huang Y.-H."/>
            <person name="Pang H."/>
        </authorList>
    </citation>
    <scope>NUCLEOTIDE SEQUENCE [LARGE SCALE GENOMIC DNA]</scope>
    <source>
        <strain evidence="2">SYSU_2023b</strain>
        <tissue evidence="2">Whole body</tissue>
    </source>
</reference>
<name>A0AAW1UWV8_9CUCU</name>
<accession>A0AAW1UWV8</accession>
<feature type="non-terminal residue" evidence="2">
    <location>
        <position position="1"/>
    </location>
</feature>
<dbReference type="AlphaFoldDB" id="A0AAW1UWV8"/>
<dbReference type="EMBL" id="JARQZJ010000107">
    <property type="protein sequence ID" value="KAK9887303.1"/>
    <property type="molecule type" value="Genomic_DNA"/>
</dbReference>
<sequence>GMKWIAADKGKRRAGSQQQTGGQRQSVHFMGIITYSGSILSSTRTGPYITRIIAETPS</sequence>
<keyword evidence="3" id="KW-1185">Reference proteome</keyword>
<evidence type="ECO:0000313" key="3">
    <source>
        <dbReference type="Proteomes" id="UP001431783"/>
    </source>
</evidence>
<evidence type="ECO:0000313" key="2">
    <source>
        <dbReference type="EMBL" id="KAK9887303.1"/>
    </source>
</evidence>
<dbReference type="Proteomes" id="UP001431783">
    <property type="component" value="Unassembled WGS sequence"/>
</dbReference>
<evidence type="ECO:0000256" key="1">
    <source>
        <dbReference type="SAM" id="MobiDB-lite"/>
    </source>
</evidence>
<protein>
    <submittedName>
        <fullName evidence="2">Uncharacterized protein</fullName>
    </submittedName>
</protein>
<feature type="region of interest" description="Disordered" evidence="1">
    <location>
        <begin position="1"/>
        <end position="23"/>
    </location>
</feature>
<organism evidence="2 3">
    <name type="scientific">Henosepilachna vigintioctopunctata</name>
    <dbReference type="NCBI Taxonomy" id="420089"/>
    <lineage>
        <taxon>Eukaryota</taxon>
        <taxon>Metazoa</taxon>
        <taxon>Ecdysozoa</taxon>
        <taxon>Arthropoda</taxon>
        <taxon>Hexapoda</taxon>
        <taxon>Insecta</taxon>
        <taxon>Pterygota</taxon>
        <taxon>Neoptera</taxon>
        <taxon>Endopterygota</taxon>
        <taxon>Coleoptera</taxon>
        <taxon>Polyphaga</taxon>
        <taxon>Cucujiformia</taxon>
        <taxon>Coccinelloidea</taxon>
        <taxon>Coccinellidae</taxon>
        <taxon>Epilachninae</taxon>
        <taxon>Epilachnini</taxon>
        <taxon>Henosepilachna</taxon>
    </lineage>
</organism>
<proteinExistence type="predicted"/>
<comment type="caution">
    <text evidence="2">The sequence shown here is derived from an EMBL/GenBank/DDBJ whole genome shotgun (WGS) entry which is preliminary data.</text>
</comment>